<feature type="active site" evidence="6">
    <location>
        <position position="210"/>
    </location>
</feature>
<dbReference type="Gene3D" id="3.40.309.10">
    <property type="entry name" value="Aldehyde Dehydrogenase, Chain A, domain 2"/>
    <property type="match status" value="1"/>
</dbReference>
<dbReference type="InterPro" id="IPR012394">
    <property type="entry name" value="Aldehyde_DH_NAD(P)"/>
</dbReference>
<evidence type="ECO:0000256" key="4">
    <source>
        <dbReference type="ARBA" id="ARBA00049194"/>
    </source>
</evidence>
<dbReference type="GO" id="GO:0004029">
    <property type="term" value="F:aldehyde dehydrogenase (NAD+) activity"/>
    <property type="evidence" value="ECO:0007669"/>
    <property type="project" value="UniProtKB-EC"/>
</dbReference>
<comment type="catalytic activity">
    <reaction evidence="4">
        <text>an aldehyde + NAD(+) + H2O = a carboxylate + NADH + 2 H(+)</text>
        <dbReference type="Rhea" id="RHEA:16185"/>
        <dbReference type="ChEBI" id="CHEBI:15377"/>
        <dbReference type="ChEBI" id="CHEBI:15378"/>
        <dbReference type="ChEBI" id="CHEBI:17478"/>
        <dbReference type="ChEBI" id="CHEBI:29067"/>
        <dbReference type="ChEBI" id="CHEBI:57540"/>
        <dbReference type="ChEBI" id="CHEBI:57945"/>
        <dbReference type="EC" id="1.2.1.3"/>
    </reaction>
</comment>
<evidence type="ECO:0000256" key="1">
    <source>
        <dbReference type="ARBA" id="ARBA00009986"/>
    </source>
</evidence>
<dbReference type="Gene3D" id="3.40.605.10">
    <property type="entry name" value="Aldehyde Dehydrogenase, Chain A, domain 1"/>
    <property type="match status" value="1"/>
</dbReference>
<dbReference type="Pfam" id="PF00171">
    <property type="entry name" value="Aldedh"/>
    <property type="match status" value="1"/>
</dbReference>
<dbReference type="InterPro" id="IPR016163">
    <property type="entry name" value="Ald_DH_C"/>
</dbReference>
<dbReference type="PANTHER" id="PTHR43570">
    <property type="entry name" value="ALDEHYDE DEHYDROGENASE"/>
    <property type="match status" value="1"/>
</dbReference>
<dbReference type="GO" id="GO:0009414">
    <property type="term" value="P:response to water deprivation"/>
    <property type="evidence" value="ECO:0007669"/>
    <property type="project" value="UniProtKB-ARBA"/>
</dbReference>
<reference evidence="8" key="1">
    <citation type="submission" date="2018-02" db="EMBL/GenBank/DDBJ databases">
        <title>Rhizophora mucronata_Transcriptome.</title>
        <authorList>
            <person name="Meera S.P."/>
            <person name="Sreeshan A."/>
            <person name="Augustine A."/>
        </authorList>
    </citation>
    <scope>NUCLEOTIDE SEQUENCE</scope>
    <source>
        <tissue evidence="8">Leaf</tissue>
    </source>
</reference>
<dbReference type="InterPro" id="IPR016161">
    <property type="entry name" value="Ald_DH/histidinol_DH"/>
</dbReference>
<organism evidence="8">
    <name type="scientific">Rhizophora mucronata</name>
    <name type="common">Asiatic mangrove</name>
    <dbReference type="NCBI Taxonomy" id="61149"/>
    <lineage>
        <taxon>Eukaryota</taxon>
        <taxon>Viridiplantae</taxon>
        <taxon>Streptophyta</taxon>
        <taxon>Embryophyta</taxon>
        <taxon>Tracheophyta</taxon>
        <taxon>Spermatophyta</taxon>
        <taxon>Magnoliopsida</taxon>
        <taxon>eudicotyledons</taxon>
        <taxon>Gunneridae</taxon>
        <taxon>Pentapetalae</taxon>
        <taxon>rosids</taxon>
        <taxon>fabids</taxon>
        <taxon>Malpighiales</taxon>
        <taxon>Rhizophoraceae</taxon>
        <taxon>Rhizophora</taxon>
    </lineage>
</organism>
<evidence type="ECO:0000256" key="5">
    <source>
        <dbReference type="PIRNR" id="PIRNR036492"/>
    </source>
</evidence>
<dbReference type="FunFam" id="3.40.309.10:FF:000003">
    <property type="entry name" value="Aldehyde dehydrogenase"/>
    <property type="match status" value="1"/>
</dbReference>
<dbReference type="PIRSF" id="PIRSF036492">
    <property type="entry name" value="ALDH"/>
    <property type="match status" value="1"/>
</dbReference>
<evidence type="ECO:0000259" key="7">
    <source>
        <dbReference type="Pfam" id="PF00171"/>
    </source>
</evidence>
<dbReference type="GO" id="GO:0006081">
    <property type="term" value="P:aldehyde metabolic process"/>
    <property type="evidence" value="ECO:0007669"/>
    <property type="project" value="InterPro"/>
</dbReference>
<dbReference type="PANTHER" id="PTHR43570:SF17">
    <property type="entry name" value="ALDEHYDE DEHYDROGENASE FAMILY 3 MEMBER F1"/>
    <property type="match status" value="1"/>
</dbReference>
<dbReference type="InterPro" id="IPR016162">
    <property type="entry name" value="Ald_DH_N"/>
</dbReference>
<dbReference type="FunFam" id="3.40.605.10:FF:000004">
    <property type="entry name" value="Aldehyde dehydrogenase"/>
    <property type="match status" value="1"/>
</dbReference>
<dbReference type="AlphaFoldDB" id="A0A2P2JLP0"/>
<dbReference type="InterPro" id="IPR015590">
    <property type="entry name" value="Aldehyde_DH_dom"/>
</dbReference>
<dbReference type="EMBL" id="GGEC01013898">
    <property type="protein sequence ID" value="MBW94381.1"/>
    <property type="molecule type" value="Transcribed_RNA"/>
</dbReference>
<feature type="domain" description="Aldehyde dehydrogenase" evidence="7">
    <location>
        <begin position="12"/>
        <end position="438"/>
    </location>
</feature>
<evidence type="ECO:0000256" key="3">
    <source>
        <dbReference type="ARBA" id="ARBA00023027"/>
    </source>
</evidence>
<dbReference type="SUPFAM" id="SSF53720">
    <property type="entry name" value="ALDH-like"/>
    <property type="match status" value="1"/>
</dbReference>
<keyword evidence="3" id="KW-0520">NAD</keyword>
<feature type="active site" evidence="6">
    <location>
        <position position="250"/>
    </location>
</feature>
<name>A0A2P2JLP0_RHIMU</name>
<dbReference type="GO" id="GO:0009737">
    <property type="term" value="P:response to abscisic acid"/>
    <property type="evidence" value="ECO:0007669"/>
    <property type="project" value="UniProtKB-ARBA"/>
</dbReference>
<keyword evidence="2 5" id="KW-0560">Oxidoreductase</keyword>
<comment type="similarity">
    <text evidence="1 5">Belongs to the aldehyde dehydrogenase family.</text>
</comment>
<proteinExistence type="inferred from homology"/>
<accession>A0A2P2JLP0</accession>
<evidence type="ECO:0000256" key="6">
    <source>
        <dbReference type="PIRSR" id="PIRSR036492-1"/>
    </source>
</evidence>
<evidence type="ECO:0000313" key="8">
    <source>
        <dbReference type="EMBL" id="MBW94381.1"/>
    </source>
</evidence>
<dbReference type="GO" id="GO:0005737">
    <property type="term" value="C:cytoplasm"/>
    <property type="evidence" value="ECO:0007669"/>
    <property type="project" value="TreeGrafter"/>
</dbReference>
<evidence type="ECO:0000256" key="2">
    <source>
        <dbReference type="ARBA" id="ARBA00023002"/>
    </source>
</evidence>
<protein>
    <recommendedName>
        <fullName evidence="5">Aldehyde dehydrogenase</fullName>
    </recommendedName>
</protein>
<sequence>MESLEGSLAELRQMFKSGKTRSVAWRKNQLRAIIQLVRENEEKLYKALYQDLGKHSVEAYRDEVGVVEKSASYCLSHVEKWMAPKKSRLPLLFFPATGEVIPEPFGVVLIMASWNFPISLALDPLVGAISAGNTVVLKPSEIAPACSSFLANTIPMYLDPAAIKVIEGGADICEKLLQHKWDKIFFTGSPRVGRIVMTAAANHLTPVTLELGAKCPAILDFSSITSPSEKKVTAKRIVGGKWGPCSGQACVGIDYALVDEKYATELLELLRITIKKFYGENPRESKSISRIVNKHHFERLRSLTKDPLVAASIVHGGSVDEEKLFIEPTILLNPPLDSEIMTQEIFGPLLPVITLNNIQESIEFINSRPKPLTIYAFTKDETLKDQILTRTTSGSVTFNDTMVQFLCDALPFGGIDQSGFGRYHGKYSFDTFSHEKAVMQRGFLFELEPRYPPWNNFKLEFIKLAYNYNYIGVILLLLGLKK</sequence>